<evidence type="ECO:0000259" key="1">
    <source>
        <dbReference type="Pfam" id="PF00534"/>
    </source>
</evidence>
<dbReference type="STRING" id="1629334.Cva_00963"/>
<gene>
    <name evidence="3" type="primary">pglA</name>
    <name evidence="3" type="ORF">Cva_00963</name>
</gene>
<dbReference type="InterPro" id="IPR001296">
    <property type="entry name" value="Glyco_trans_1"/>
</dbReference>
<dbReference type="Pfam" id="PF13477">
    <property type="entry name" value="Glyco_trans_4_2"/>
    <property type="match status" value="1"/>
</dbReference>
<dbReference type="SUPFAM" id="SSF53756">
    <property type="entry name" value="UDP-Glycosyltransferase/glycogen phosphorylase"/>
    <property type="match status" value="1"/>
</dbReference>
<keyword evidence="3" id="KW-0808">Transferase</keyword>
<feature type="domain" description="Glycosyltransferase subfamily 4-like N-terminal" evidence="2">
    <location>
        <begin position="2"/>
        <end position="151"/>
    </location>
</feature>
<dbReference type="Proteomes" id="UP000036771">
    <property type="component" value="Unassembled WGS sequence"/>
</dbReference>
<evidence type="ECO:0000259" key="2">
    <source>
        <dbReference type="Pfam" id="PF13477"/>
    </source>
</evidence>
<accession>A0A0K8MEK5</accession>
<name>A0A0K8MEK5_9PROT</name>
<dbReference type="InterPro" id="IPR028098">
    <property type="entry name" value="Glyco_trans_4-like_N"/>
</dbReference>
<dbReference type="AlphaFoldDB" id="A0A0K8MEK5"/>
<dbReference type="OrthoDB" id="9790710at2"/>
<sequence>MKILLIGNEAFSMFHFRKDLISGLISRGYDITVIVPPGDYVSQIMALGCKVHTIQFSRFISPLQDLLLFLRLVFFLKRNKYDIVHNITIKPNIYGGLAAYLCGVPKIVSLISGLGYIFQETTSFKKKILTPIVSFLYRLSLRLNTKVWFQNPDDMADFVSKGLVSPDKTVLLYGSGINLEEFQEDNVTEEKIKFITNKLGIIPGEKIVLMVTARLILTKGLLEFIEASRKCKNLKGWRFLMVSPLDEGTYDSVDVEEMKKLIPSNLIWESDFHSNIKTFFKMASIVVLPSKVREGVPRSLIEALAFSKPVVTTNVIGCREVVESGVNGYLVPPGDADALANAISDLALDDKKREIFGQKSRILAEKKFSHKNLIRDIQKKLYEIT</sequence>
<evidence type="ECO:0000313" key="3">
    <source>
        <dbReference type="EMBL" id="GAO98314.1"/>
    </source>
</evidence>
<evidence type="ECO:0000313" key="4">
    <source>
        <dbReference type="Proteomes" id="UP000036771"/>
    </source>
</evidence>
<dbReference type="PANTHER" id="PTHR12526">
    <property type="entry name" value="GLYCOSYLTRANSFERASE"/>
    <property type="match status" value="1"/>
</dbReference>
<reference evidence="3 4" key="1">
    <citation type="submission" date="2015-03" db="EMBL/GenBank/DDBJ databases">
        <title>Caedibacter varicaedens, whole genome shotgun sequence.</title>
        <authorList>
            <person name="Suzuki H."/>
            <person name="Dapper A.L."/>
            <person name="Gibson A.K."/>
            <person name="Jackson C."/>
            <person name="Lee H."/>
            <person name="Pejaver V.R."/>
            <person name="Doak T."/>
            <person name="Lynch M."/>
        </authorList>
    </citation>
    <scope>NUCLEOTIDE SEQUENCE [LARGE SCALE GENOMIC DNA]</scope>
</reference>
<dbReference type="GO" id="GO:0016757">
    <property type="term" value="F:glycosyltransferase activity"/>
    <property type="evidence" value="ECO:0007669"/>
    <property type="project" value="InterPro"/>
</dbReference>
<dbReference type="PANTHER" id="PTHR12526:SF638">
    <property type="entry name" value="SPORE COAT PROTEIN SA"/>
    <property type="match status" value="1"/>
</dbReference>
<comment type="caution">
    <text evidence="3">The sequence shown here is derived from an EMBL/GenBank/DDBJ whole genome shotgun (WGS) entry which is preliminary data.</text>
</comment>
<protein>
    <submittedName>
        <fullName evidence="3">N, N'-diacetylbacillosaminyl-diphospho-undecaprenol alpha-1,3-N-acetylgalactosaminyltransferase</fullName>
    </submittedName>
</protein>
<dbReference type="CDD" id="cd03808">
    <property type="entry name" value="GT4_CapM-like"/>
    <property type="match status" value="1"/>
</dbReference>
<keyword evidence="4" id="KW-1185">Reference proteome</keyword>
<dbReference type="Pfam" id="PF00534">
    <property type="entry name" value="Glycos_transf_1"/>
    <property type="match status" value="1"/>
</dbReference>
<organism evidence="3 4">
    <name type="scientific">Caedimonas varicaedens</name>
    <dbReference type="NCBI Taxonomy" id="1629334"/>
    <lineage>
        <taxon>Bacteria</taxon>
        <taxon>Pseudomonadati</taxon>
        <taxon>Pseudomonadota</taxon>
        <taxon>Alphaproteobacteria</taxon>
        <taxon>Holosporales</taxon>
        <taxon>Caedimonadaceae</taxon>
        <taxon>Caedimonas</taxon>
    </lineage>
</organism>
<proteinExistence type="predicted"/>
<feature type="domain" description="Glycosyl transferase family 1" evidence="1">
    <location>
        <begin position="195"/>
        <end position="361"/>
    </location>
</feature>
<dbReference type="Gene3D" id="3.40.50.2000">
    <property type="entry name" value="Glycogen Phosphorylase B"/>
    <property type="match status" value="2"/>
</dbReference>
<dbReference type="EMBL" id="BBVC01000042">
    <property type="protein sequence ID" value="GAO98314.1"/>
    <property type="molecule type" value="Genomic_DNA"/>
</dbReference>